<feature type="transmembrane region" description="Helical" evidence="1">
    <location>
        <begin position="332"/>
        <end position="355"/>
    </location>
</feature>
<dbReference type="OrthoDB" id="2148287at2759"/>
<feature type="non-terminal residue" evidence="2">
    <location>
        <position position="409"/>
    </location>
</feature>
<reference evidence="2" key="1">
    <citation type="submission" date="2018-06" db="EMBL/GenBank/DDBJ databases">
        <title>Leveraging single-cell genomics to expand the Fungal Tree of Life.</title>
        <authorList>
            <consortium name="DOE Joint Genome Institute"/>
            <person name="Ahrendt S.R."/>
            <person name="Quandt C.A."/>
            <person name="Ciobanu D."/>
            <person name="Clum A."/>
            <person name="Salamov A."/>
            <person name="Andreopoulos B."/>
            <person name="Cheng J.-F."/>
            <person name="Woyke T."/>
            <person name="Pelin A."/>
            <person name="Henrissat B."/>
            <person name="Reynolds N."/>
            <person name="Benny G.L."/>
            <person name="Smith M.E."/>
            <person name="James T.Y."/>
            <person name="Grigoriev I.V."/>
        </authorList>
    </citation>
    <scope>NUCLEOTIDE SEQUENCE</scope>
    <source>
        <strain evidence="2">Perch Fen</strain>
    </source>
</reference>
<dbReference type="AlphaFoldDB" id="A0A4P9VVH9"/>
<protein>
    <submittedName>
        <fullName evidence="2">Uncharacterized protein</fullName>
    </submittedName>
</protein>
<sequence>MTDDCFTMTQGLHDSISAHEYISSLSKNASASLLDFPDMLYDMATARDRRSAYINAMALIVIQGESLFIPATGAPGLYCSRTPNGSRPCRFLLNGGVNYTDFSVSLLPITMPESEEGPNREPFGNYQIWDPSGLQWLDIEGVVLGLRACWNTRVFNFSIDLPEDPTGSPGTAISFQGIMLTSGVIDSLKVSPSGCIAKWYPVSRDAKPQRFFKALHLTPNSIVSLWSLDGTLWGTNQGTTFVVINEVPQTIAGMNAVNCTNPLVKATAEYILQTYGSYNVQVTTNFRIKYGDDWILANTRIIDDGRGLEILLVVTLPESDYLHTVTQTKVTAIAVCSSMAAAVLILAIVISYVVTLPLRKLVTIMQQAVHLDFSPLESDWIRNCSHVKELADTGEVFEEMLVMFADAVE</sequence>
<accession>A0A4P9VVH9</accession>
<proteinExistence type="predicted"/>
<evidence type="ECO:0000256" key="1">
    <source>
        <dbReference type="SAM" id="Phobius"/>
    </source>
</evidence>
<keyword evidence="1" id="KW-0472">Membrane</keyword>
<organism evidence="2 3">
    <name type="scientific">Blyttiomyces helicus</name>
    <dbReference type="NCBI Taxonomy" id="388810"/>
    <lineage>
        <taxon>Eukaryota</taxon>
        <taxon>Fungi</taxon>
        <taxon>Fungi incertae sedis</taxon>
        <taxon>Chytridiomycota</taxon>
        <taxon>Chytridiomycota incertae sedis</taxon>
        <taxon>Chytridiomycetes</taxon>
        <taxon>Chytridiomycetes incertae sedis</taxon>
        <taxon>Blyttiomyces</taxon>
    </lineage>
</organism>
<evidence type="ECO:0000313" key="3">
    <source>
        <dbReference type="Proteomes" id="UP000269721"/>
    </source>
</evidence>
<gene>
    <name evidence="2" type="ORF">BDK51DRAFT_33408</name>
</gene>
<dbReference type="Proteomes" id="UP000269721">
    <property type="component" value="Unassembled WGS sequence"/>
</dbReference>
<name>A0A4P9VVH9_9FUNG</name>
<keyword evidence="3" id="KW-1185">Reference proteome</keyword>
<evidence type="ECO:0000313" key="2">
    <source>
        <dbReference type="EMBL" id="RKO83654.1"/>
    </source>
</evidence>
<dbReference type="EMBL" id="ML000987">
    <property type="protein sequence ID" value="RKO83654.1"/>
    <property type="molecule type" value="Genomic_DNA"/>
</dbReference>
<keyword evidence="1" id="KW-1133">Transmembrane helix</keyword>
<keyword evidence="1" id="KW-0812">Transmembrane</keyword>